<accession>W9NWN8</accession>
<proteinExistence type="predicted"/>
<feature type="region of interest" description="Disordered" evidence="1">
    <location>
        <begin position="1"/>
        <end position="51"/>
    </location>
</feature>
<dbReference type="EMBL" id="JH650975">
    <property type="protein sequence ID" value="EXA37314.1"/>
    <property type="molecule type" value="Genomic_DNA"/>
</dbReference>
<sequence length="51" mass="5670">MHCTSYCPLSQSSQDIDETFSRQDDEGDLEASNNSDVDDSDVWKARIVGSD</sequence>
<gene>
    <name evidence="2" type="ORF">FOVG_11570</name>
</gene>
<name>W9NWN8_FUSOX</name>
<dbReference type="HOGENOM" id="CLU_3106394_0_0_1"/>
<organism evidence="2">
    <name type="scientific">Fusarium oxysporum f. sp. pisi HDV247</name>
    <dbReference type="NCBI Taxonomy" id="1080344"/>
    <lineage>
        <taxon>Eukaryota</taxon>
        <taxon>Fungi</taxon>
        <taxon>Dikarya</taxon>
        <taxon>Ascomycota</taxon>
        <taxon>Pezizomycotina</taxon>
        <taxon>Sordariomycetes</taxon>
        <taxon>Hypocreomycetidae</taxon>
        <taxon>Hypocreales</taxon>
        <taxon>Nectriaceae</taxon>
        <taxon>Fusarium</taxon>
        <taxon>Fusarium oxysporum species complex</taxon>
    </lineage>
</organism>
<dbReference type="Proteomes" id="UP000030751">
    <property type="component" value="Unassembled WGS sequence"/>
</dbReference>
<dbReference type="AlphaFoldDB" id="W9NWN8"/>
<evidence type="ECO:0000256" key="1">
    <source>
        <dbReference type="SAM" id="MobiDB-lite"/>
    </source>
</evidence>
<reference evidence="2" key="1">
    <citation type="submission" date="2011-10" db="EMBL/GenBank/DDBJ databases">
        <title>The Genome Sequence of Fusarium oxysporum HDV247.</title>
        <authorList>
            <consortium name="The Broad Institute Genome Sequencing Platform"/>
            <person name="Ma L.-J."/>
            <person name="Gale L.R."/>
            <person name="Schwartz D.C."/>
            <person name="Zhou S."/>
            <person name="Corby-Kistler H."/>
            <person name="Young S.K."/>
            <person name="Zeng Q."/>
            <person name="Gargeya S."/>
            <person name="Fitzgerald M."/>
            <person name="Haas B."/>
            <person name="Abouelleil A."/>
            <person name="Alvarado L."/>
            <person name="Arachchi H.M."/>
            <person name="Berlin A."/>
            <person name="Brown A."/>
            <person name="Chapman S.B."/>
            <person name="Chen Z."/>
            <person name="Dunbar C."/>
            <person name="Freedman E."/>
            <person name="Gearin G."/>
            <person name="Goldberg J."/>
            <person name="Griggs A."/>
            <person name="Gujja S."/>
            <person name="Heiman D."/>
            <person name="Howarth C."/>
            <person name="Larson L."/>
            <person name="Lui A."/>
            <person name="MacDonald P.J.P."/>
            <person name="Montmayeur A."/>
            <person name="Murphy C."/>
            <person name="Neiman D."/>
            <person name="Pearson M."/>
            <person name="Priest M."/>
            <person name="Roberts A."/>
            <person name="Saif S."/>
            <person name="Shea T."/>
            <person name="Shenoy N."/>
            <person name="Sisk P."/>
            <person name="Stolte C."/>
            <person name="Sykes S."/>
            <person name="Wortman J."/>
            <person name="Nusbaum C."/>
            <person name="Birren B."/>
        </authorList>
    </citation>
    <scope>NUCLEOTIDE SEQUENCE [LARGE SCALE GENOMIC DNA]</scope>
    <source>
        <strain evidence="2">HDV247</strain>
    </source>
</reference>
<protein>
    <submittedName>
        <fullName evidence="2">Uncharacterized protein</fullName>
    </submittedName>
</protein>
<reference evidence="2" key="2">
    <citation type="submission" date="2012-05" db="EMBL/GenBank/DDBJ databases">
        <title>Annotation of the Genome Sequence of Fusarium oxysporum HDV247.</title>
        <authorList>
            <consortium name="The Broad Institute Genomics Platform"/>
            <person name="Ma L.-J."/>
            <person name="Corby-Kistler H."/>
            <person name="Broz K."/>
            <person name="Gale L.R."/>
            <person name="Jonkers W."/>
            <person name="O'Donnell K."/>
            <person name="Ploetz R."/>
            <person name="Steinberg C."/>
            <person name="Schwartz D.C."/>
            <person name="VanEtten H."/>
            <person name="Zhou S."/>
            <person name="Young S.K."/>
            <person name="Zeng Q."/>
            <person name="Gargeya S."/>
            <person name="Fitzgerald M."/>
            <person name="Abouelleil A."/>
            <person name="Alvarado L."/>
            <person name="Chapman S.B."/>
            <person name="Gainer-Dewar J."/>
            <person name="Goldberg J."/>
            <person name="Griggs A."/>
            <person name="Gujja S."/>
            <person name="Hansen M."/>
            <person name="Howarth C."/>
            <person name="Imamovic A."/>
            <person name="Ireland A."/>
            <person name="Larimer J."/>
            <person name="McCowan C."/>
            <person name="Murphy C."/>
            <person name="Pearson M."/>
            <person name="Poon T.W."/>
            <person name="Priest M."/>
            <person name="Roberts A."/>
            <person name="Saif S."/>
            <person name="Shea T."/>
            <person name="Sykes S."/>
            <person name="Wortman J."/>
            <person name="Nusbaum C."/>
            <person name="Birren B."/>
        </authorList>
    </citation>
    <scope>NUCLEOTIDE SEQUENCE</scope>
    <source>
        <strain evidence="2">HDV247</strain>
    </source>
</reference>
<evidence type="ECO:0000313" key="2">
    <source>
        <dbReference type="EMBL" id="EXA37314.1"/>
    </source>
</evidence>